<dbReference type="Proteomes" id="UP001519287">
    <property type="component" value="Unassembled WGS sequence"/>
</dbReference>
<dbReference type="Gene3D" id="2.160.20.10">
    <property type="entry name" value="Single-stranded right-handed beta-helix, Pectin lyase-like"/>
    <property type="match status" value="1"/>
</dbReference>
<evidence type="ECO:0000313" key="2">
    <source>
        <dbReference type="EMBL" id="MBP1991401.1"/>
    </source>
</evidence>
<reference evidence="2 3" key="1">
    <citation type="submission" date="2021-03" db="EMBL/GenBank/DDBJ databases">
        <title>Genomic Encyclopedia of Type Strains, Phase IV (KMG-IV): sequencing the most valuable type-strain genomes for metagenomic binning, comparative biology and taxonomic classification.</title>
        <authorList>
            <person name="Goeker M."/>
        </authorList>
    </citation>
    <scope>NUCLEOTIDE SEQUENCE [LARGE SCALE GENOMIC DNA]</scope>
    <source>
        <strain evidence="2 3">DSM 26048</strain>
    </source>
</reference>
<proteinExistence type="predicted"/>
<dbReference type="RefSeq" id="WP_209972151.1">
    <property type="nucleotide sequence ID" value="NZ_JAGGLB010000008.1"/>
</dbReference>
<dbReference type="InterPro" id="IPR011050">
    <property type="entry name" value="Pectin_lyase_fold/virulence"/>
</dbReference>
<keyword evidence="3" id="KW-1185">Reference proteome</keyword>
<feature type="domain" description="Rhamnogalacturonase A/B/Epimerase-like pectate lyase" evidence="1">
    <location>
        <begin position="16"/>
        <end position="101"/>
    </location>
</feature>
<organism evidence="2 3">
    <name type="scientific">Paenibacillus eucommiae</name>
    <dbReference type="NCBI Taxonomy" id="1355755"/>
    <lineage>
        <taxon>Bacteria</taxon>
        <taxon>Bacillati</taxon>
        <taxon>Bacillota</taxon>
        <taxon>Bacilli</taxon>
        <taxon>Bacillales</taxon>
        <taxon>Paenibacillaceae</taxon>
        <taxon>Paenibacillus</taxon>
    </lineage>
</organism>
<sequence>MESMESSAIASRVFALNVTHFGAVGDGKTDDTEAFNQAILAADGGGTIVVPKGIYLIDPSPGKGIVLRTGIQLIGEGESASVLTAKPVGGSVIHRDFLPSGPNAYLQDVYIAHIGIVLNHPPTASPGNYEQIGFDFRNVTRSTLCECYVGNYTRGSLHKPPGEIADMIQGYGIVFGSTASRGPAYAGGEVNSAVRCTVWGAKKAIVLDDLALSPMSAAHATVVQNCDIQICELGIGSEQAHTAGVIFENNIVQAVTRARGSGNATYYYRFEGYGSKIEGAYLEGYGPEEGNADGMDADHVLLLGPDSKRNRVHLGYYTSKGIIKDMGTCNIVEYLDESDGTWVQTYNQAAR</sequence>
<evidence type="ECO:0000259" key="1">
    <source>
        <dbReference type="Pfam" id="PF12708"/>
    </source>
</evidence>
<dbReference type="InterPro" id="IPR024535">
    <property type="entry name" value="RHGA/B-epi-like_pectate_lyase"/>
</dbReference>
<name>A0ABS4IUY0_9BACL</name>
<comment type="caution">
    <text evidence="2">The sequence shown here is derived from an EMBL/GenBank/DDBJ whole genome shotgun (WGS) entry which is preliminary data.</text>
</comment>
<dbReference type="Pfam" id="PF12708">
    <property type="entry name" value="Pect-lyase_RHGA_epim"/>
    <property type="match status" value="1"/>
</dbReference>
<dbReference type="EMBL" id="JAGGLB010000008">
    <property type="protein sequence ID" value="MBP1991401.1"/>
    <property type="molecule type" value="Genomic_DNA"/>
</dbReference>
<dbReference type="SUPFAM" id="SSF51126">
    <property type="entry name" value="Pectin lyase-like"/>
    <property type="match status" value="1"/>
</dbReference>
<dbReference type="InterPro" id="IPR012334">
    <property type="entry name" value="Pectin_lyas_fold"/>
</dbReference>
<accession>A0ABS4IUY0</accession>
<gene>
    <name evidence="2" type="ORF">J2Z66_003008</name>
</gene>
<evidence type="ECO:0000313" key="3">
    <source>
        <dbReference type="Proteomes" id="UP001519287"/>
    </source>
</evidence>
<protein>
    <recommendedName>
        <fullName evidence="1">Rhamnogalacturonase A/B/Epimerase-like pectate lyase domain-containing protein</fullName>
    </recommendedName>
</protein>